<comment type="caution">
    <text evidence="7">The sequence shown here is derived from an EMBL/GenBank/DDBJ whole genome shotgun (WGS) entry which is preliminary data.</text>
</comment>
<dbReference type="Pfam" id="PF00155">
    <property type="entry name" value="Aminotran_1_2"/>
    <property type="match status" value="1"/>
</dbReference>
<dbReference type="RefSeq" id="WP_099151377.1">
    <property type="nucleotide sequence ID" value="NZ_PDUD01000022.1"/>
</dbReference>
<dbReference type="SUPFAM" id="SSF53383">
    <property type="entry name" value="PLP-dependent transferases"/>
    <property type="match status" value="1"/>
</dbReference>
<evidence type="ECO:0000313" key="8">
    <source>
        <dbReference type="Proteomes" id="UP000223913"/>
    </source>
</evidence>
<dbReference type="Proteomes" id="UP000223913">
    <property type="component" value="Unassembled WGS sequence"/>
</dbReference>
<dbReference type="GO" id="GO:0008483">
    <property type="term" value="F:transaminase activity"/>
    <property type="evidence" value="ECO:0007669"/>
    <property type="project" value="UniProtKB-KW"/>
</dbReference>
<evidence type="ECO:0000313" key="7">
    <source>
        <dbReference type="EMBL" id="PHN05325.1"/>
    </source>
</evidence>
<protein>
    <submittedName>
        <fullName evidence="7">Aminotransferase</fullName>
    </submittedName>
</protein>
<dbReference type="AlphaFoldDB" id="A0A2D0NA14"/>
<dbReference type="InterPro" id="IPR006311">
    <property type="entry name" value="TAT_signal"/>
</dbReference>
<evidence type="ECO:0000256" key="1">
    <source>
        <dbReference type="ARBA" id="ARBA00007970"/>
    </source>
</evidence>
<dbReference type="PANTHER" id="PTHR43643:SF3">
    <property type="entry name" value="HISTIDINOL-PHOSPHATE AMINOTRANSFERASE"/>
    <property type="match status" value="1"/>
</dbReference>
<name>A0A2D0NA14_FLAN2</name>
<feature type="chain" id="PRO_5012632671" evidence="5">
    <location>
        <begin position="30"/>
        <end position="376"/>
    </location>
</feature>
<keyword evidence="5" id="KW-0732">Signal</keyword>
<reference evidence="7 8" key="1">
    <citation type="submission" date="2017-10" db="EMBL/GenBank/DDBJ databases">
        <title>The draft genome sequence of Lewinella nigricans NBRC 102662.</title>
        <authorList>
            <person name="Wang K."/>
        </authorList>
    </citation>
    <scope>NUCLEOTIDE SEQUENCE [LARGE SCALE GENOMIC DNA]</scope>
    <source>
        <strain evidence="7 8">NBRC 102662</strain>
    </source>
</reference>
<dbReference type="Gene3D" id="3.90.1150.10">
    <property type="entry name" value="Aspartate Aminotransferase, domain 1"/>
    <property type="match status" value="1"/>
</dbReference>
<accession>A0A2D0NA14</accession>
<dbReference type="OrthoDB" id="9813612at2"/>
<proteinExistence type="inferred from homology"/>
<feature type="domain" description="Aminotransferase class I/classII large" evidence="6">
    <location>
        <begin position="47"/>
        <end position="369"/>
    </location>
</feature>
<dbReference type="CDD" id="cd00609">
    <property type="entry name" value="AAT_like"/>
    <property type="match status" value="1"/>
</dbReference>
<keyword evidence="2 7" id="KW-0032">Aminotransferase</keyword>
<organism evidence="7 8">
    <name type="scientific">Flavilitoribacter nigricans (strain ATCC 23147 / DSM 23189 / NBRC 102662 / NCIMB 1420 / SS-2)</name>
    <name type="common">Lewinella nigricans</name>
    <dbReference type="NCBI Taxonomy" id="1122177"/>
    <lineage>
        <taxon>Bacteria</taxon>
        <taxon>Pseudomonadati</taxon>
        <taxon>Bacteroidota</taxon>
        <taxon>Saprospiria</taxon>
        <taxon>Saprospirales</taxon>
        <taxon>Lewinellaceae</taxon>
        <taxon>Flavilitoribacter</taxon>
    </lineage>
</organism>
<evidence type="ECO:0000256" key="2">
    <source>
        <dbReference type="ARBA" id="ARBA00022576"/>
    </source>
</evidence>
<dbReference type="GO" id="GO:0030170">
    <property type="term" value="F:pyridoxal phosphate binding"/>
    <property type="evidence" value="ECO:0007669"/>
    <property type="project" value="InterPro"/>
</dbReference>
<sequence length="376" mass="41738">MKKLDRRQWLRTAGMGSALTLLSSPAALAGNMPLKDPYRPLGQKVDDLVRLSSNENPYGPSPKVRKALTEAFDLACRYPFGYEQKLREALSEKHGVPADHIMIAAGSTEGLKVTGMVYGGDGEVIAAEPTYLSLLNYAEDVGGYIHMVPVDDQMGHDLEEMEKRITAKTGLVFVCNPNNPTGTLLPAQKMRDFCHSVSNKTMVFADEAYFDYITEPDYPSMVELVKEGANVIVSRTFSKVFGLAGIRIGYLIARPDIIDRLQSLRMAGPSVLAIFAALEALKDKEFYQYSLDQNMQGKKVIYQALKDLNLEYVPSHSNFVFFHSGQEIGKLNAAMRQEGVLVGRPFPPFTDWCRISTGTVEETEKFAMALKKVMKA</sequence>
<keyword evidence="8" id="KW-1185">Reference proteome</keyword>
<dbReference type="InterPro" id="IPR015421">
    <property type="entry name" value="PyrdxlP-dep_Trfase_major"/>
</dbReference>
<feature type="signal peptide" evidence="5">
    <location>
        <begin position="1"/>
        <end position="29"/>
    </location>
</feature>
<dbReference type="InterPro" id="IPR015422">
    <property type="entry name" value="PyrdxlP-dep_Trfase_small"/>
</dbReference>
<dbReference type="InterPro" id="IPR015424">
    <property type="entry name" value="PyrdxlP-dep_Trfase"/>
</dbReference>
<dbReference type="Gene3D" id="3.40.640.10">
    <property type="entry name" value="Type I PLP-dependent aspartate aminotransferase-like (Major domain)"/>
    <property type="match status" value="1"/>
</dbReference>
<evidence type="ECO:0000256" key="4">
    <source>
        <dbReference type="ARBA" id="ARBA00022898"/>
    </source>
</evidence>
<comment type="similarity">
    <text evidence="1">Belongs to the class-II pyridoxal-phosphate-dependent aminotransferase family. Histidinol-phosphate aminotransferase subfamily.</text>
</comment>
<dbReference type="PANTHER" id="PTHR43643">
    <property type="entry name" value="HISTIDINOL-PHOSPHATE AMINOTRANSFERASE 2"/>
    <property type="match status" value="1"/>
</dbReference>
<evidence type="ECO:0000256" key="3">
    <source>
        <dbReference type="ARBA" id="ARBA00022679"/>
    </source>
</evidence>
<dbReference type="InterPro" id="IPR050106">
    <property type="entry name" value="HistidinolP_aminotransfase"/>
</dbReference>
<dbReference type="EMBL" id="PDUD01000022">
    <property type="protein sequence ID" value="PHN05325.1"/>
    <property type="molecule type" value="Genomic_DNA"/>
</dbReference>
<gene>
    <name evidence="7" type="ORF">CRP01_17570</name>
</gene>
<keyword evidence="4" id="KW-0663">Pyridoxal phosphate</keyword>
<evidence type="ECO:0000256" key="5">
    <source>
        <dbReference type="SAM" id="SignalP"/>
    </source>
</evidence>
<dbReference type="PROSITE" id="PS51318">
    <property type="entry name" value="TAT"/>
    <property type="match status" value="1"/>
</dbReference>
<keyword evidence="3 7" id="KW-0808">Transferase</keyword>
<dbReference type="InterPro" id="IPR004839">
    <property type="entry name" value="Aminotransferase_I/II_large"/>
</dbReference>
<evidence type="ECO:0000259" key="6">
    <source>
        <dbReference type="Pfam" id="PF00155"/>
    </source>
</evidence>